<evidence type="ECO:0000256" key="3">
    <source>
        <dbReference type="ARBA" id="ARBA00022722"/>
    </source>
</evidence>
<feature type="domain" description="RNase H type-1" evidence="8">
    <location>
        <begin position="207"/>
        <end position="354"/>
    </location>
</feature>
<dbReference type="Proteomes" id="UP000325440">
    <property type="component" value="Unassembled WGS sequence"/>
</dbReference>
<evidence type="ECO:0000256" key="1">
    <source>
        <dbReference type="ARBA" id="ARBA00000077"/>
    </source>
</evidence>
<dbReference type="GO" id="GO:0004523">
    <property type="term" value="F:RNA-DNA hybrid ribonuclease activity"/>
    <property type="evidence" value="ECO:0007669"/>
    <property type="project" value="UniProtKB-UniRule"/>
</dbReference>
<dbReference type="InterPro" id="IPR017067">
    <property type="entry name" value="RNase_H1_euk"/>
</dbReference>
<evidence type="ECO:0000256" key="2">
    <source>
        <dbReference type="ARBA" id="ARBA00005300"/>
    </source>
</evidence>
<dbReference type="PANTHER" id="PTHR10642">
    <property type="entry name" value="RIBONUCLEASE H1"/>
    <property type="match status" value="1"/>
</dbReference>
<dbReference type="InterPro" id="IPR012337">
    <property type="entry name" value="RNaseH-like_sf"/>
</dbReference>
<accession>A0A5E4M0L6</accession>
<dbReference type="Gene3D" id="3.30.420.10">
    <property type="entry name" value="Ribonuclease H-like superfamily/Ribonuclease H"/>
    <property type="match status" value="1"/>
</dbReference>
<dbReference type="Gene3D" id="3.40.970.10">
    <property type="entry name" value="Ribonuclease H1, N-terminal domain"/>
    <property type="match status" value="1"/>
</dbReference>
<evidence type="ECO:0000313" key="9">
    <source>
        <dbReference type="EMBL" id="VVC25356.1"/>
    </source>
</evidence>
<comment type="function">
    <text evidence="7">Endonuclease that specifically degrades the RNA of RNA-DNA hybrids.</text>
</comment>
<protein>
    <recommendedName>
        <fullName evidence="7">Ribonuclease H1</fullName>
        <shortName evidence="7">RNase H1</shortName>
        <ecNumber evidence="7">3.1.26.4</ecNumber>
    </recommendedName>
</protein>
<reference evidence="9 10" key="1">
    <citation type="submission" date="2019-08" db="EMBL/GenBank/DDBJ databases">
        <authorList>
            <person name="Alioto T."/>
            <person name="Alioto T."/>
            <person name="Gomez Garrido J."/>
        </authorList>
    </citation>
    <scope>NUCLEOTIDE SEQUENCE [LARGE SCALE GENOMIC DNA]</scope>
</reference>
<dbReference type="CDD" id="cd09280">
    <property type="entry name" value="RNase_HI_eukaryote_like"/>
    <property type="match status" value="1"/>
</dbReference>
<comment type="catalytic activity">
    <reaction evidence="1 7">
        <text>Endonucleolytic cleavage to 5'-phosphomonoester.</text>
        <dbReference type="EC" id="3.1.26.4"/>
    </reaction>
</comment>
<dbReference type="PANTHER" id="PTHR10642:SF26">
    <property type="entry name" value="RIBONUCLEASE H1"/>
    <property type="match status" value="1"/>
</dbReference>
<organism evidence="9 10">
    <name type="scientific">Cinara cedri</name>
    <dbReference type="NCBI Taxonomy" id="506608"/>
    <lineage>
        <taxon>Eukaryota</taxon>
        <taxon>Metazoa</taxon>
        <taxon>Ecdysozoa</taxon>
        <taxon>Arthropoda</taxon>
        <taxon>Hexapoda</taxon>
        <taxon>Insecta</taxon>
        <taxon>Pterygota</taxon>
        <taxon>Neoptera</taxon>
        <taxon>Paraneoptera</taxon>
        <taxon>Hemiptera</taxon>
        <taxon>Sternorrhyncha</taxon>
        <taxon>Aphidomorpha</taxon>
        <taxon>Aphidoidea</taxon>
        <taxon>Aphididae</taxon>
        <taxon>Lachninae</taxon>
        <taxon>Cinara</taxon>
    </lineage>
</organism>
<keyword evidence="7" id="KW-0460">Magnesium</keyword>
<dbReference type="GO" id="GO:0003676">
    <property type="term" value="F:nucleic acid binding"/>
    <property type="evidence" value="ECO:0007669"/>
    <property type="project" value="UniProtKB-UniRule"/>
</dbReference>
<dbReference type="PROSITE" id="PS50879">
    <property type="entry name" value="RNASE_H_1"/>
    <property type="match status" value="1"/>
</dbReference>
<evidence type="ECO:0000256" key="6">
    <source>
        <dbReference type="ARBA" id="ARBA00022801"/>
    </source>
</evidence>
<dbReference type="InterPro" id="IPR036397">
    <property type="entry name" value="RNaseH_sf"/>
</dbReference>
<keyword evidence="5 7" id="KW-0255">Endonuclease</keyword>
<dbReference type="GO" id="GO:0043137">
    <property type="term" value="P:DNA replication, removal of RNA primer"/>
    <property type="evidence" value="ECO:0007669"/>
    <property type="project" value="TreeGrafter"/>
</dbReference>
<evidence type="ECO:0000313" key="10">
    <source>
        <dbReference type="Proteomes" id="UP000325440"/>
    </source>
</evidence>
<comment type="cofactor">
    <cofactor evidence="7">
        <name>Mg(2+)</name>
        <dbReference type="ChEBI" id="CHEBI:18420"/>
    </cofactor>
</comment>
<name>A0A5E4M0L6_9HEMI</name>
<dbReference type="FunFam" id="3.30.420.10:FF:000115">
    <property type="entry name" value="Ribonuclease H"/>
    <property type="match status" value="1"/>
</dbReference>
<evidence type="ECO:0000256" key="4">
    <source>
        <dbReference type="ARBA" id="ARBA00022723"/>
    </source>
</evidence>
<dbReference type="PIRSF" id="PIRSF036852">
    <property type="entry name" value="Ribonuclease_H1_euk"/>
    <property type="match status" value="1"/>
</dbReference>
<proteinExistence type="inferred from homology"/>
<dbReference type="InterPro" id="IPR037056">
    <property type="entry name" value="RNase_H1_N_sf"/>
</dbReference>
<dbReference type="AlphaFoldDB" id="A0A5E4M0L6"/>
<keyword evidence="3 7" id="KW-0540">Nuclease</keyword>
<dbReference type="SUPFAM" id="SSF53098">
    <property type="entry name" value="Ribonuclease H-like"/>
    <property type="match status" value="1"/>
</dbReference>
<dbReference type="OrthoDB" id="407198at2759"/>
<dbReference type="InterPro" id="IPR002156">
    <property type="entry name" value="RNaseH_domain"/>
</dbReference>
<dbReference type="EC" id="3.1.26.4" evidence="7"/>
<dbReference type="EMBL" id="CABPRJ010000012">
    <property type="protein sequence ID" value="VVC25356.1"/>
    <property type="molecule type" value="Genomic_DNA"/>
</dbReference>
<keyword evidence="10" id="KW-1185">Reference proteome</keyword>
<keyword evidence="4 7" id="KW-0479">Metal-binding</keyword>
<comment type="similarity">
    <text evidence="2 7">Belongs to the RNase H family.</text>
</comment>
<dbReference type="InterPro" id="IPR050092">
    <property type="entry name" value="RNase_H"/>
</dbReference>
<evidence type="ECO:0000259" key="8">
    <source>
        <dbReference type="PROSITE" id="PS50879"/>
    </source>
</evidence>
<evidence type="ECO:0000256" key="7">
    <source>
        <dbReference type="PIRNR" id="PIRNR036852"/>
    </source>
</evidence>
<gene>
    <name evidence="9" type="ORF">CINCED_3A009932</name>
</gene>
<sequence length="356" mass="39971">MSSHCWTNYYLVYFKQISRFLKMPFYAVIFKTKKVGSIADNWDTARTLKDGIPNSYAKKFLTKSEAENYIKELSFKVLEDNDRKGIKRKQIEIPLSPIVSLINEHITKAKTAFNDLHLLVTSISDIPPAHKGQLKVLIEEVFDKVDALLNIDKSNKIEPLDVITTNCADIKDCSTTSIKVDDVVNPKDANLKQSEIARAKDMFNFNKKNEVIVYTDGACLSNGFAEAAGGLGVWFGPNNPLNLSEKLSGLQTNNHAEIHCTIRAIERVKLTGIKRINIHTDSEYVINCVTKWVPIWEKNGWKTTARKPVKNIDILKLLQKKINSMDSVSWVHVSGHTGITGNEEADKLAKAGAIIK</sequence>
<dbReference type="GO" id="GO:0000287">
    <property type="term" value="F:magnesium ion binding"/>
    <property type="evidence" value="ECO:0007669"/>
    <property type="project" value="UniProtKB-UniRule"/>
</dbReference>
<evidence type="ECO:0000256" key="5">
    <source>
        <dbReference type="ARBA" id="ARBA00022759"/>
    </source>
</evidence>
<keyword evidence="6 7" id="KW-0378">Hydrolase</keyword>
<dbReference type="Pfam" id="PF00075">
    <property type="entry name" value="RNase_H"/>
    <property type="match status" value="1"/>
</dbReference>